<keyword evidence="2" id="KW-1185">Reference proteome</keyword>
<dbReference type="Proteomes" id="UP001472677">
    <property type="component" value="Unassembled WGS sequence"/>
</dbReference>
<comment type="caution">
    <text evidence="1">The sequence shown here is derived from an EMBL/GenBank/DDBJ whole genome shotgun (WGS) entry which is preliminary data.</text>
</comment>
<reference evidence="1 2" key="1">
    <citation type="journal article" date="2024" name="G3 (Bethesda)">
        <title>Genome assembly of Hibiscus sabdariffa L. provides insights into metabolisms of medicinal natural products.</title>
        <authorList>
            <person name="Kim T."/>
        </authorList>
    </citation>
    <scope>NUCLEOTIDE SEQUENCE [LARGE SCALE GENOMIC DNA]</scope>
    <source>
        <strain evidence="1">TK-2024</strain>
        <tissue evidence="1">Old leaves</tissue>
    </source>
</reference>
<proteinExistence type="predicted"/>
<name>A0ABR2FN16_9ROSI</name>
<dbReference type="EMBL" id="JBBPBM010000005">
    <property type="protein sequence ID" value="KAK8583515.1"/>
    <property type="molecule type" value="Genomic_DNA"/>
</dbReference>
<gene>
    <name evidence="1" type="ORF">V6N12_067784</name>
</gene>
<evidence type="ECO:0000313" key="1">
    <source>
        <dbReference type="EMBL" id="KAK8583515.1"/>
    </source>
</evidence>
<evidence type="ECO:0000313" key="2">
    <source>
        <dbReference type="Proteomes" id="UP001472677"/>
    </source>
</evidence>
<sequence length="95" mass="10730">MAKDESKNEKTIISDNKSNFENNKNLAIVAVNHCVEVGSTISPSKIVEPPQKTKNLKNVKKKKQKEVKVSNTKKPFIFYPNRAKVSNAKLMIFLV</sequence>
<organism evidence="1 2">
    <name type="scientific">Hibiscus sabdariffa</name>
    <name type="common">roselle</name>
    <dbReference type="NCBI Taxonomy" id="183260"/>
    <lineage>
        <taxon>Eukaryota</taxon>
        <taxon>Viridiplantae</taxon>
        <taxon>Streptophyta</taxon>
        <taxon>Embryophyta</taxon>
        <taxon>Tracheophyta</taxon>
        <taxon>Spermatophyta</taxon>
        <taxon>Magnoliopsida</taxon>
        <taxon>eudicotyledons</taxon>
        <taxon>Gunneridae</taxon>
        <taxon>Pentapetalae</taxon>
        <taxon>rosids</taxon>
        <taxon>malvids</taxon>
        <taxon>Malvales</taxon>
        <taxon>Malvaceae</taxon>
        <taxon>Malvoideae</taxon>
        <taxon>Hibiscus</taxon>
    </lineage>
</organism>
<accession>A0ABR2FN16</accession>
<protein>
    <submittedName>
        <fullName evidence="1">Uncharacterized protein</fullName>
    </submittedName>
</protein>